<proteinExistence type="predicted"/>
<dbReference type="InterPro" id="IPR050109">
    <property type="entry name" value="HTH-type_TetR-like_transc_reg"/>
</dbReference>
<dbReference type="RefSeq" id="WP_133594845.1">
    <property type="nucleotide sequence ID" value="NZ_SNVV01000029.1"/>
</dbReference>
<evidence type="ECO:0000256" key="3">
    <source>
        <dbReference type="ARBA" id="ARBA00023125"/>
    </source>
</evidence>
<evidence type="ECO:0000313" key="8">
    <source>
        <dbReference type="Proteomes" id="UP000295129"/>
    </source>
</evidence>
<keyword evidence="4" id="KW-0804">Transcription</keyword>
<dbReference type="PRINTS" id="PR00455">
    <property type="entry name" value="HTHTETR"/>
</dbReference>
<dbReference type="Pfam" id="PF00440">
    <property type="entry name" value="TetR_N"/>
    <property type="match status" value="1"/>
</dbReference>
<protein>
    <submittedName>
        <fullName evidence="7">TetR family transcriptional regulator</fullName>
    </submittedName>
</protein>
<evidence type="ECO:0000256" key="2">
    <source>
        <dbReference type="ARBA" id="ARBA00023015"/>
    </source>
</evidence>
<dbReference type="PROSITE" id="PS50977">
    <property type="entry name" value="HTH_TETR_2"/>
    <property type="match status" value="1"/>
</dbReference>
<dbReference type="Proteomes" id="UP000295129">
    <property type="component" value="Unassembled WGS sequence"/>
</dbReference>
<dbReference type="InterPro" id="IPR039538">
    <property type="entry name" value="BetI_C"/>
</dbReference>
<keyword evidence="1" id="KW-0678">Repressor</keyword>
<evidence type="ECO:0000259" key="6">
    <source>
        <dbReference type="PROSITE" id="PS50977"/>
    </source>
</evidence>
<dbReference type="Pfam" id="PF13977">
    <property type="entry name" value="TetR_C_6"/>
    <property type="match status" value="1"/>
</dbReference>
<dbReference type="SUPFAM" id="SSF46689">
    <property type="entry name" value="Homeodomain-like"/>
    <property type="match status" value="1"/>
</dbReference>
<keyword evidence="2" id="KW-0805">Transcription regulation</keyword>
<dbReference type="EMBL" id="SNVV01000029">
    <property type="protein sequence ID" value="TDN45570.1"/>
    <property type="molecule type" value="Genomic_DNA"/>
</dbReference>
<sequence length="203" mass="22313">MSADSATPADQPRAEARRAQILDAASDCFHAHGFHGSSISQISKAAGMSAGHIYHYFENKEAIIAAIVEQDIERLQEMTDDMRAAENPLEAMMESIDAAVAEHMQPDHAPLKLEIVAEAGRNPHIAAAVHAADAKIMGAFEETIGLIRRAGGHQDDSREIRGRTEIISALFEGLIARSIRNPDIDKETTLRIFRQIVRDLLQR</sequence>
<keyword evidence="3 5" id="KW-0238">DNA-binding</keyword>
<dbReference type="AlphaFoldDB" id="A0A4R6DLB8"/>
<dbReference type="InterPro" id="IPR009057">
    <property type="entry name" value="Homeodomain-like_sf"/>
</dbReference>
<accession>A0A4R6DLB8</accession>
<comment type="caution">
    <text evidence="7">The sequence shown here is derived from an EMBL/GenBank/DDBJ whole genome shotgun (WGS) entry which is preliminary data.</text>
</comment>
<dbReference type="PANTHER" id="PTHR30055:SF234">
    <property type="entry name" value="HTH-TYPE TRANSCRIPTIONAL REGULATOR BETI"/>
    <property type="match status" value="1"/>
</dbReference>
<evidence type="ECO:0000256" key="1">
    <source>
        <dbReference type="ARBA" id="ARBA00022491"/>
    </source>
</evidence>
<dbReference type="SUPFAM" id="SSF48498">
    <property type="entry name" value="Tetracyclin repressor-like, C-terminal domain"/>
    <property type="match status" value="1"/>
</dbReference>
<reference evidence="7 8" key="1">
    <citation type="submission" date="2019-03" db="EMBL/GenBank/DDBJ databases">
        <title>Genomic Encyclopedia of Type Strains, Phase IV (KMG-IV): sequencing the most valuable type-strain genomes for metagenomic binning, comparative biology and taxonomic classification.</title>
        <authorList>
            <person name="Goeker M."/>
        </authorList>
    </citation>
    <scope>NUCLEOTIDE SEQUENCE [LARGE SCALE GENOMIC DNA]</scope>
    <source>
        <strain evidence="7 8">DSM 12121</strain>
    </source>
</reference>
<gene>
    <name evidence="7" type="ORF">C7389_12923</name>
</gene>
<dbReference type="GO" id="GO:0000976">
    <property type="term" value="F:transcription cis-regulatory region binding"/>
    <property type="evidence" value="ECO:0007669"/>
    <property type="project" value="TreeGrafter"/>
</dbReference>
<dbReference type="GO" id="GO:0003700">
    <property type="term" value="F:DNA-binding transcription factor activity"/>
    <property type="evidence" value="ECO:0007669"/>
    <property type="project" value="TreeGrafter"/>
</dbReference>
<feature type="domain" description="HTH tetR-type" evidence="6">
    <location>
        <begin position="15"/>
        <end position="75"/>
    </location>
</feature>
<keyword evidence="8" id="KW-1185">Reference proteome</keyword>
<organism evidence="7 8">
    <name type="scientific">Azoarcus indigens</name>
    <dbReference type="NCBI Taxonomy" id="29545"/>
    <lineage>
        <taxon>Bacteria</taxon>
        <taxon>Pseudomonadati</taxon>
        <taxon>Pseudomonadota</taxon>
        <taxon>Betaproteobacteria</taxon>
        <taxon>Rhodocyclales</taxon>
        <taxon>Zoogloeaceae</taxon>
        <taxon>Azoarcus</taxon>
    </lineage>
</organism>
<dbReference type="PANTHER" id="PTHR30055">
    <property type="entry name" value="HTH-TYPE TRANSCRIPTIONAL REGULATOR RUTR"/>
    <property type="match status" value="1"/>
</dbReference>
<dbReference type="OrthoDB" id="9816320at2"/>
<feature type="DNA-binding region" description="H-T-H motif" evidence="5">
    <location>
        <begin position="38"/>
        <end position="57"/>
    </location>
</feature>
<evidence type="ECO:0000256" key="4">
    <source>
        <dbReference type="ARBA" id="ARBA00023163"/>
    </source>
</evidence>
<name>A0A4R6DLB8_9RHOO</name>
<dbReference type="InterPro" id="IPR036271">
    <property type="entry name" value="Tet_transcr_reg_TetR-rel_C_sf"/>
</dbReference>
<evidence type="ECO:0000313" key="7">
    <source>
        <dbReference type="EMBL" id="TDN45570.1"/>
    </source>
</evidence>
<dbReference type="InterPro" id="IPR001647">
    <property type="entry name" value="HTH_TetR"/>
</dbReference>
<dbReference type="Gene3D" id="1.10.357.10">
    <property type="entry name" value="Tetracycline Repressor, domain 2"/>
    <property type="match status" value="1"/>
</dbReference>
<evidence type="ECO:0000256" key="5">
    <source>
        <dbReference type="PROSITE-ProRule" id="PRU00335"/>
    </source>
</evidence>